<dbReference type="EMBL" id="BGPR01009438">
    <property type="protein sequence ID" value="GBN40019.1"/>
    <property type="molecule type" value="Genomic_DNA"/>
</dbReference>
<keyword evidence="2" id="KW-1185">Reference proteome</keyword>
<evidence type="ECO:0000313" key="1">
    <source>
        <dbReference type="EMBL" id="GBN40019.1"/>
    </source>
</evidence>
<gene>
    <name evidence="1" type="ORF">AVEN_250886_1</name>
</gene>
<sequence>MNAAAEERPSLLIENCSLLSLNMDAEEETAKDSLNSPIFERLDVENIKVNGISPIKSMNNVHRYPDISETQDNVKITRNVIDATHVNPVAEKRILFRANSKPTDKIFEKWGSEN</sequence>
<proteinExistence type="predicted"/>
<accession>A0A4Y2NMW3</accession>
<evidence type="ECO:0000313" key="2">
    <source>
        <dbReference type="Proteomes" id="UP000499080"/>
    </source>
</evidence>
<dbReference type="AlphaFoldDB" id="A0A4Y2NMW3"/>
<comment type="caution">
    <text evidence="1">The sequence shown here is derived from an EMBL/GenBank/DDBJ whole genome shotgun (WGS) entry which is preliminary data.</text>
</comment>
<reference evidence="1 2" key="1">
    <citation type="journal article" date="2019" name="Sci. Rep.">
        <title>Orb-weaving spider Araneus ventricosus genome elucidates the spidroin gene catalogue.</title>
        <authorList>
            <person name="Kono N."/>
            <person name="Nakamura H."/>
            <person name="Ohtoshi R."/>
            <person name="Moran D.A.P."/>
            <person name="Shinohara A."/>
            <person name="Yoshida Y."/>
            <person name="Fujiwara M."/>
            <person name="Mori M."/>
            <person name="Tomita M."/>
            <person name="Arakawa K."/>
        </authorList>
    </citation>
    <scope>NUCLEOTIDE SEQUENCE [LARGE SCALE GENOMIC DNA]</scope>
</reference>
<organism evidence="1 2">
    <name type="scientific">Araneus ventricosus</name>
    <name type="common">Orbweaver spider</name>
    <name type="synonym">Epeira ventricosa</name>
    <dbReference type="NCBI Taxonomy" id="182803"/>
    <lineage>
        <taxon>Eukaryota</taxon>
        <taxon>Metazoa</taxon>
        <taxon>Ecdysozoa</taxon>
        <taxon>Arthropoda</taxon>
        <taxon>Chelicerata</taxon>
        <taxon>Arachnida</taxon>
        <taxon>Araneae</taxon>
        <taxon>Araneomorphae</taxon>
        <taxon>Entelegynae</taxon>
        <taxon>Araneoidea</taxon>
        <taxon>Araneidae</taxon>
        <taxon>Araneus</taxon>
    </lineage>
</organism>
<dbReference type="Proteomes" id="UP000499080">
    <property type="component" value="Unassembled WGS sequence"/>
</dbReference>
<protein>
    <submittedName>
        <fullName evidence="1">Uncharacterized protein</fullName>
    </submittedName>
</protein>
<name>A0A4Y2NMW3_ARAVE</name>